<reference evidence="3" key="1">
    <citation type="journal article" date="2013" name="Nat. Genet.">
        <title>The Capsella rubella genome and the genomic consequences of rapid mating system evolution.</title>
        <authorList>
            <person name="Slotte T."/>
            <person name="Hazzouri K.M."/>
            <person name="Agren J.A."/>
            <person name="Koenig D."/>
            <person name="Maumus F."/>
            <person name="Guo Y.L."/>
            <person name="Steige K."/>
            <person name="Platts A.E."/>
            <person name="Escobar J.S."/>
            <person name="Newman L.K."/>
            <person name="Wang W."/>
            <person name="Mandakova T."/>
            <person name="Vello E."/>
            <person name="Smith L.M."/>
            <person name="Henz S.R."/>
            <person name="Steffen J."/>
            <person name="Takuno S."/>
            <person name="Brandvain Y."/>
            <person name="Coop G."/>
            <person name="Andolfatto P."/>
            <person name="Hu T.T."/>
            <person name="Blanchette M."/>
            <person name="Clark R.M."/>
            <person name="Quesneville H."/>
            <person name="Nordborg M."/>
            <person name="Gaut B.S."/>
            <person name="Lysak M.A."/>
            <person name="Jenkins J."/>
            <person name="Grimwood J."/>
            <person name="Chapman J."/>
            <person name="Prochnik S."/>
            <person name="Shu S."/>
            <person name="Rokhsar D."/>
            <person name="Schmutz J."/>
            <person name="Weigel D."/>
            <person name="Wright S.I."/>
        </authorList>
    </citation>
    <scope>NUCLEOTIDE SEQUENCE [LARGE SCALE GENOMIC DNA]</scope>
    <source>
        <strain evidence="3">cv. Monte Gargano</strain>
    </source>
</reference>
<dbReference type="EMBL" id="KB870811">
    <property type="protein sequence ID" value="EOA17886.1"/>
    <property type="molecule type" value="Genomic_DNA"/>
</dbReference>
<evidence type="ECO:0000313" key="3">
    <source>
        <dbReference type="Proteomes" id="UP000029121"/>
    </source>
</evidence>
<dbReference type="Proteomes" id="UP000029121">
    <property type="component" value="Unassembled WGS sequence"/>
</dbReference>
<feature type="compositionally biased region" description="Polar residues" evidence="1">
    <location>
        <begin position="92"/>
        <end position="101"/>
    </location>
</feature>
<organism evidence="2 3">
    <name type="scientific">Capsella rubella</name>
    <dbReference type="NCBI Taxonomy" id="81985"/>
    <lineage>
        <taxon>Eukaryota</taxon>
        <taxon>Viridiplantae</taxon>
        <taxon>Streptophyta</taxon>
        <taxon>Embryophyta</taxon>
        <taxon>Tracheophyta</taxon>
        <taxon>Spermatophyta</taxon>
        <taxon>Magnoliopsida</taxon>
        <taxon>eudicotyledons</taxon>
        <taxon>Gunneridae</taxon>
        <taxon>Pentapetalae</taxon>
        <taxon>rosids</taxon>
        <taxon>malvids</taxon>
        <taxon>Brassicales</taxon>
        <taxon>Brassicaceae</taxon>
        <taxon>Camelineae</taxon>
        <taxon>Capsella</taxon>
    </lineage>
</organism>
<proteinExistence type="predicted"/>
<feature type="non-terminal residue" evidence="2">
    <location>
        <position position="152"/>
    </location>
</feature>
<accession>R0F8D9</accession>
<gene>
    <name evidence="2" type="ORF">CARUB_v10006295mg</name>
</gene>
<evidence type="ECO:0000313" key="2">
    <source>
        <dbReference type="EMBL" id="EOA17886.1"/>
    </source>
</evidence>
<keyword evidence="3" id="KW-1185">Reference proteome</keyword>
<feature type="non-terminal residue" evidence="2">
    <location>
        <position position="1"/>
    </location>
</feature>
<dbReference type="AlphaFoldDB" id="R0F8D9"/>
<sequence length="152" mass="17797">SDRSEQKEQSGWRKSNWFPDYVYESPMLDTSDGFESLIPGESECIYETEIKKEITKSESTIDVCHTQVREIDHLIIDESDIEEDYKNTSSLFRKPANNQSYTKRRSNQNRTTTTTTEEEIISLKSRVNYLEDELKKLHDLINSFVSSNTNNR</sequence>
<name>R0F8D9_9BRAS</name>
<feature type="region of interest" description="Disordered" evidence="1">
    <location>
        <begin position="92"/>
        <end position="115"/>
    </location>
</feature>
<evidence type="ECO:0000256" key="1">
    <source>
        <dbReference type="SAM" id="MobiDB-lite"/>
    </source>
</evidence>
<protein>
    <submittedName>
        <fullName evidence="2">Uncharacterized protein</fullName>
    </submittedName>
</protein>